<organism evidence="3 4">
    <name type="scientific">Phnomibacter ginsenosidimutans</name>
    <dbReference type="NCBI Taxonomy" id="2676868"/>
    <lineage>
        <taxon>Bacteria</taxon>
        <taxon>Pseudomonadati</taxon>
        <taxon>Bacteroidota</taxon>
        <taxon>Chitinophagia</taxon>
        <taxon>Chitinophagales</taxon>
        <taxon>Chitinophagaceae</taxon>
        <taxon>Phnomibacter</taxon>
    </lineage>
</organism>
<reference evidence="3 4" key="1">
    <citation type="submission" date="2019-11" db="EMBL/GenBank/DDBJ databases">
        <authorList>
            <person name="Im W.T."/>
        </authorList>
    </citation>
    <scope>NUCLEOTIDE SEQUENCE [LARGE SCALE GENOMIC DNA]</scope>
    <source>
        <strain evidence="3 4">SB-02</strain>
    </source>
</reference>
<proteinExistence type="predicted"/>
<dbReference type="RefSeq" id="WP_157477692.1">
    <property type="nucleotide sequence ID" value="NZ_CP046566.1"/>
</dbReference>
<evidence type="ECO:0000259" key="2">
    <source>
        <dbReference type="Pfam" id="PF19838"/>
    </source>
</evidence>
<evidence type="ECO:0000313" key="3">
    <source>
        <dbReference type="EMBL" id="QGW27689.1"/>
    </source>
</evidence>
<feature type="compositionally biased region" description="Basic and acidic residues" evidence="1">
    <location>
        <begin position="697"/>
        <end position="710"/>
    </location>
</feature>
<evidence type="ECO:0000256" key="1">
    <source>
        <dbReference type="SAM" id="MobiDB-lite"/>
    </source>
</evidence>
<dbReference type="Pfam" id="PF19838">
    <property type="entry name" value="LptD_2"/>
    <property type="match status" value="1"/>
</dbReference>
<dbReference type="Proteomes" id="UP000426027">
    <property type="component" value="Chromosome"/>
</dbReference>
<accession>A0A6I6GRH4</accession>
<keyword evidence="4" id="KW-1185">Reference proteome</keyword>
<dbReference type="GO" id="GO:1990351">
    <property type="term" value="C:transporter complex"/>
    <property type="evidence" value="ECO:0007669"/>
    <property type="project" value="TreeGrafter"/>
</dbReference>
<evidence type="ECO:0000313" key="4">
    <source>
        <dbReference type="Proteomes" id="UP000426027"/>
    </source>
</evidence>
<gene>
    <name evidence="3" type="ORF">GLV81_05935</name>
</gene>
<feature type="domain" description="LPS-assembly protein LptD central" evidence="2">
    <location>
        <begin position="188"/>
        <end position="659"/>
    </location>
</feature>
<dbReference type="InterPro" id="IPR045659">
    <property type="entry name" value="LptD_2"/>
</dbReference>
<dbReference type="AlphaFoldDB" id="A0A6I6GRH4"/>
<feature type="region of interest" description="Disordered" evidence="1">
    <location>
        <begin position="694"/>
        <end position="717"/>
    </location>
</feature>
<dbReference type="EMBL" id="CP046566">
    <property type="protein sequence ID" value="QGW27689.1"/>
    <property type="molecule type" value="Genomic_DNA"/>
</dbReference>
<dbReference type="KEGG" id="fls:GLV81_05935"/>
<dbReference type="PANTHER" id="PTHR30189:SF1">
    <property type="entry name" value="LPS-ASSEMBLY PROTEIN LPTD"/>
    <property type="match status" value="1"/>
</dbReference>
<dbReference type="InterPro" id="IPR050218">
    <property type="entry name" value="LptD"/>
</dbReference>
<protein>
    <submittedName>
        <fullName evidence="3">LPS-assembly protein LptD</fullName>
    </submittedName>
</protein>
<dbReference type="GO" id="GO:0009279">
    <property type="term" value="C:cell outer membrane"/>
    <property type="evidence" value="ECO:0007669"/>
    <property type="project" value="TreeGrafter"/>
</dbReference>
<sequence>MPADTIKKAPGKPTVTARVKDSLVTRIDTFSLPVSADSLDGPVNYEASDSGVLDIPGRTFFLYGKAHTTYKTLDLKAGRIEIDNASSTAKAYFERDSTGKVLDRPVLKDGDMESESDSMFYNFKTQRGLTKSTYTKQGEMFVFADRIKKIDAQSFYASMGRFTTCNLDTPHFAFKARKMKLVNNKWAYSGLAYPEFEGVPIPIGLPFGIYPLSQGRHSGLLAPQFTATESFGLGLEGLGYYKVLNDNFDITVRSNIYSYGGYAINVSPSYRVRYKYNGGVRFNFQNTRINFKGDPDYVNTRTFNFSWNHSMDSKARPGTTFSANINFGSTKYNQFIPNNNQLNFTNQIASSIQYSKTWGDGKYNMSVTGNHSQNNQTGQYNVSLPNLNMTVNTFYPFQKKESVGTAKWYEKLGIGYSGQVLNQFSFFDSDSPYLKYNLREIIDTMQWGAQHQIPISLALPALGPITISPSVSFSERWYGQQVLLSWNDTRKKVDTTVTKGFYASREMSFGLGTQTAIFGTVNFGKEKRIQAIRHVIRPSISANYKPDLARKDYYEVQIDTAKNTDRFSLYRGSVFSAFGEGQFGGLSFGVQNNLEMKVRDKKDTSAAATKKIRLLDNLSINSAYNFMADSLQLSPFSILMSTTLFEKINITGSTSVDPYQTDSIGRRINKFMWNAEQFKLGRFTSGSLSIGANFQSKKKEETKDDNKEESNSDFITPDEQLRQQEYVRSNPAEFADFNVPWSLTVAYSLSFTQQRKADYSGFKTTTFSSLNLNGDFNLSPKWKMGGSMYYDLTTRKLQNLTMFLSRELHCWQLSINVVPVGLYRSFNISINPKSAILRDLKVNRTRFFYN</sequence>
<dbReference type="PANTHER" id="PTHR30189">
    <property type="entry name" value="LPS-ASSEMBLY PROTEIN"/>
    <property type="match status" value="1"/>
</dbReference>
<name>A0A6I6GRH4_9BACT</name>